<sequence>MRNEKIEHEKLLQRLSPREREELEKLKKEAMEEPPGFFQYIEDQKKD</sequence>
<dbReference type="Proteomes" id="UP000194131">
    <property type="component" value="Unassembled WGS sequence"/>
</dbReference>
<evidence type="ECO:0000256" key="1">
    <source>
        <dbReference type="SAM" id="MobiDB-lite"/>
    </source>
</evidence>
<proteinExistence type="predicted"/>
<feature type="region of interest" description="Disordered" evidence="1">
    <location>
        <begin position="1"/>
        <end position="20"/>
    </location>
</feature>
<comment type="caution">
    <text evidence="2">The sequence shown here is derived from an EMBL/GenBank/DDBJ whole genome shotgun (WGS) entry which is preliminary data.</text>
</comment>
<organism evidence="2 3">
    <name type="scientific">Bacillus mycoides</name>
    <dbReference type="NCBI Taxonomy" id="1405"/>
    <lineage>
        <taxon>Bacteria</taxon>
        <taxon>Bacillati</taxon>
        <taxon>Bacillota</taxon>
        <taxon>Bacilli</taxon>
        <taxon>Bacillales</taxon>
        <taxon>Bacillaceae</taxon>
        <taxon>Bacillus</taxon>
        <taxon>Bacillus cereus group</taxon>
    </lineage>
</organism>
<protein>
    <submittedName>
        <fullName evidence="2">Uncharacterized protein</fullName>
    </submittedName>
</protein>
<reference evidence="2 3" key="1">
    <citation type="submission" date="2016-12" db="EMBL/GenBank/DDBJ databases">
        <title>Genome Sequences of Twelve Sporeforming Bacillus Species Isolated from Foods.</title>
        <authorList>
            <person name="De Jong A."/>
            <person name="Holsappel S."/>
            <person name="Kuipers O.P."/>
        </authorList>
    </citation>
    <scope>NUCLEOTIDE SEQUENCE [LARGE SCALE GENOMIC DNA]</scope>
    <source>
        <strain evidence="2 3">S3E15</strain>
    </source>
</reference>
<accession>A0AAP7W4A6</accession>
<dbReference type="AlphaFoldDB" id="A0AAP7W4A6"/>
<evidence type="ECO:0000313" key="2">
    <source>
        <dbReference type="EMBL" id="OSX89431.1"/>
    </source>
</evidence>
<dbReference type="EMBL" id="MRWU01000034">
    <property type="protein sequence ID" value="OSX89431.1"/>
    <property type="molecule type" value="Genomic_DNA"/>
</dbReference>
<gene>
    <name evidence="2" type="ORF">S3E15_03911</name>
</gene>
<name>A0AAP7W4A6_BACMY</name>
<dbReference type="RefSeq" id="WP_198949049.1">
    <property type="nucleotide sequence ID" value="NZ_JBNTOG010000036.1"/>
</dbReference>
<evidence type="ECO:0000313" key="3">
    <source>
        <dbReference type="Proteomes" id="UP000194131"/>
    </source>
</evidence>